<protein>
    <submittedName>
        <fullName evidence="1">Uncharacterized protein</fullName>
    </submittedName>
</protein>
<evidence type="ECO:0000313" key="1">
    <source>
        <dbReference type="EMBL" id="KOF17906.1"/>
    </source>
</evidence>
<comment type="caution">
    <text evidence="1">The sequence shown here is derived from an EMBL/GenBank/DDBJ whole genome shotgun (WGS) entry which is preliminary data.</text>
</comment>
<organism evidence="1 2">
    <name type="scientific">Ensifer adhaerens</name>
    <name type="common">Sinorhizobium morelense</name>
    <dbReference type="NCBI Taxonomy" id="106592"/>
    <lineage>
        <taxon>Bacteria</taxon>
        <taxon>Pseudomonadati</taxon>
        <taxon>Pseudomonadota</taxon>
        <taxon>Alphaproteobacteria</taxon>
        <taxon>Hyphomicrobiales</taxon>
        <taxon>Rhizobiaceae</taxon>
        <taxon>Sinorhizobium/Ensifer group</taxon>
        <taxon>Ensifer</taxon>
    </lineage>
</organism>
<dbReference type="EMBL" id="LGAP01000009">
    <property type="protein sequence ID" value="KOF17906.1"/>
    <property type="molecule type" value="Genomic_DNA"/>
</dbReference>
<sequence>MLPMVSKMFDRDVVPFSAGQTPRYSDQRKVVVYAEDAEIEHHMMVWAKTKNVLRLIGAIVRLT</sequence>
<dbReference type="AlphaFoldDB" id="A0A0L8BT49"/>
<dbReference type="Proteomes" id="UP000037425">
    <property type="component" value="Unassembled WGS sequence"/>
</dbReference>
<proteinExistence type="predicted"/>
<gene>
    <name evidence="1" type="ORF">AC244_16235</name>
</gene>
<name>A0A0L8BT49_ENSAD</name>
<accession>A0A0L8BT49</accession>
<reference evidence="2" key="1">
    <citation type="submission" date="2015-07" db="EMBL/GenBank/DDBJ databases">
        <title>Whole genome sequence of an Ensifer adhaerens strain isolated from a cave pool in the Wind Cave National Park.</title>
        <authorList>
            <person name="Eng W.W.H."/>
            <person name="Gan H.M."/>
            <person name="Barton H.A."/>
            <person name="Savka M.A."/>
        </authorList>
    </citation>
    <scope>NUCLEOTIDE SEQUENCE [LARGE SCALE GENOMIC DNA]</scope>
    <source>
        <strain evidence="2">SD006</strain>
    </source>
</reference>
<evidence type="ECO:0000313" key="2">
    <source>
        <dbReference type="Proteomes" id="UP000037425"/>
    </source>
</evidence>